<protein>
    <submittedName>
        <fullName evidence="4">Phage tail sheath protein</fullName>
    </submittedName>
</protein>
<dbReference type="InterPro" id="IPR052042">
    <property type="entry name" value="Tail_sheath_structural"/>
</dbReference>
<evidence type="ECO:0000313" key="4">
    <source>
        <dbReference type="EMBL" id="PRQ09035.1"/>
    </source>
</evidence>
<evidence type="ECO:0000259" key="2">
    <source>
        <dbReference type="Pfam" id="PF04984"/>
    </source>
</evidence>
<dbReference type="AlphaFoldDB" id="A0A2S9YVA0"/>
<comment type="similarity">
    <text evidence="1">Belongs to the myoviridae tail sheath protein family.</text>
</comment>
<dbReference type="Proteomes" id="UP000238823">
    <property type="component" value="Unassembled WGS sequence"/>
</dbReference>
<dbReference type="PANTHER" id="PTHR35861:SF1">
    <property type="entry name" value="PHAGE TAIL SHEATH PROTEIN"/>
    <property type="match status" value="1"/>
</dbReference>
<evidence type="ECO:0000256" key="1">
    <source>
        <dbReference type="ARBA" id="ARBA00008005"/>
    </source>
</evidence>
<dbReference type="Pfam" id="PF17482">
    <property type="entry name" value="Phage_sheath_1C"/>
    <property type="match status" value="1"/>
</dbReference>
<feature type="domain" description="Tail sheath protein subtilisin-like" evidence="2">
    <location>
        <begin position="444"/>
        <end position="613"/>
    </location>
</feature>
<dbReference type="PANTHER" id="PTHR35861">
    <property type="match status" value="1"/>
</dbReference>
<gene>
    <name evidence="4" type="ORF">ENSA7_10250</name>
</gene>
<dbReference type="InterPro" id="IPR020287">
    <property type="entry name" value="Tail_sheath_C"/>
</dbReference>
<dbReference type="InterPro" id="IPR035089">
    <property type="entry name" value="Phage_sheath_subtilisin"/>
</dbReference>
<sequence>MRTLSYTEFERTFGATNSLGELHDQVKQFFLNGGSTAWVIRIAQNATKAAIELFNTDATKLAVLTLTAVSAGVIGNSLRVHVDYDTPTPEMTFNIRIDLAGVDSGGAPITVASELFKNLSMNPTDGNYAVTSLNQNSNLVSAALHDDAPDAHSGYAIWGTLEVDNINNTNLDDVLTSVGGTGRFLVSADNGPYVTVTLGAKTVGAVKDAIELALAPQGKTVTVTMFQMDDAATYYGYRISAGSGGRIRFAKINAADDIGEAMGMPAEYGALEVDGYARNRPAPSGLFSKLRLDSDANFQGSFGDFLVVDPDTITVEFTDSVVTDEAISPIGWTTDTTLALDGATPPTLQNLQNNLDALIAAASAVSAIDWSFERQGHRLVAYANYGGDNGDTSGVLASGAAVAVFDGYFDAATNFTRYQFSNQAAVAYQDGAGAGSNGSRPIASDYSLAFAKAERDIDLFNILVLPRAEDQSDAHRQELWGPASVFAKNRRSILLVDPDASWTDVAAVTSNIANLRIGVATDHAAVYWPRIKVSAGGVTKSIDPSGAMAGVMARTDVSRGVWKAPAGLEANLLGVRGVEHSMSDGDNGTINPLAVNAIRVFPNGVVSWGARTMVGFDNSGNDDYKYLPIRRLALYIEESLFRGLKWAVFEPNDEPLWRQIGQTAGAFMNNLFRLGAFAGGKKSDAYFVKVDRETTTQNDVNLGIVNVVIGFAPLKPAEFVVITLQQQAGEVQT</sequence>
<accession>A0A2S9YVA0</accession>
<name>A0A2S9YVA0_9BACT</name>
<dbReference type="Pfam" id="PF04984">
    <property type="entry name" value="Phage_sheath_1"/>
    <property type="match status" value="1"/>
</dbReference>
<proteinExistence type="inferred from homology"/>
<organism evidence="4 5">
    <name type="scientific">Enhygromyxa salina</name>
    <dbReference type="NCBI Taxonomy" id="215803"/>
    <lineage>
        <taxon>Bacteria</taxon>
        <taxon>Pseudomonadati</taxon>
        <taxon>Myxococcota</taxon>
        <taxon>Polyangia</taxon>
        <taxon>Nannocystales</taxon>
        <taxon>Nannocystaceae</taxon>
        <taxon>Enhygromyxa</taxon>
    </lineage>
</organism>
<evidence type="ECO:0000259" key="3">
    <source>
        <dbReference type="Pfam" id="PF17482"/>
    </source>
</evidence>
<comment type="caution">
    <text evidence="4">The sequence shown here is derived from an EMBL/GenBank/DDBJ whole genome shotgun (WGS) entry which is preliminary data.</text>
</comment>
<dbReference type="Gene3D" id="3.40.50.11780">
    <property type="match status" value="1"/>
</dbReference>
<feature type="domain" description="Tail sheath protein C-terminal" evidence="3">
    <location>
        <begin position="621"/>
        <end position="726"/>
    </location>
</feature>
<reference evidence="4 5" key="1">
    <citation type="submission" date="2018-03" db="EMBL/GenBank/DDBJ databases">
        <title>Draft Genome Sequences of the Obligatory Marine Myxobacteria Enhygromyxa salina SWB007.</title>
        <authorList>
            <person name="Poehlein A."/>
            <person name="Moghaddam J.A."/>
            <person name="Harms H."/>
            <person name="Alanjari M."/>
            <person name="Koenig G.M."/>
            <person name="Daniel R."/>
            <person name="Schaeberle T.F."/>
        </authorList>
    </citation>
    <scope>NUCLEOTIDE SEQUENCE [LARGE SCALE GENOMIC DNA]</scope>
    <source>
        <strain evidence="4 5">SWB007</strain>
    </source>
</reference>
<dbReference type="EMBL" id="PVNL01000030">
    <property type="protein sequence ID" value="PRQ09035.1"/>
    <property type="molecule type" value="Genomic_DNA"/>
</dbReference>
<evidence type="ECO:0000313" key="5">
    <source>
        <dbReference type="Proteomes" id="UP000238823"/>
    </source>
</evidence>